<evidence type="ECO:0000313" key="3">
    <source>
        <dbReference type="EMBL" id="CAE0329586.1"/>
    </source>
</evidence>
<feature type="compositionally biased region" description="Basic and acidic residues" evidence="1">
    <location>
        <begin position="236"/>
        <end position="255"/>
    </location>
</feature>
<feature type="compositionally biased region" description="Acidic residues" evidence="1">
    <location>
        <begin position="191"/>
        <end position="207"/>
    </location>
</feature>
<feature type="region of interest" description="Disordered" evidence="1">
    <location>
        <begin position="191"/>
        <end position="261"/>
    </location>
</feature>
<accession>A0A7S3MZI0</accession>
<feature type="transmembrane region" description="Helical" evidence="2">
    <location>
        <begin position="158"/>
        <end position="181"/>
    </location>
</feature>
<dbReference type="EMBL" id="HBIH01025496">
    <property type="protein sequence ID" value="CAE0329586.1"/>
    <property type="molecule type" value="Transcribed_RNA"/>
</dbReference>
<protein>
    <submittedName>
        <fullName evidence="3">Uncharacterized protein</fullName>
    </submittedName>
</protein>
<keyword evidence="2" id="KW-1133">Transmembrane helix</keyword>
<gene>
    <name evidence="3" type="ORF">SINC0208_LOCUS10216</name>
</gene>
<evidence type="ECO:0000256" key="1">
    <source>
        <dbReference type="SAM" id="MobiDB-lite"/>
    </source>
</evidence>
<sequence>MSAFFQLGHIYFFIVAEFQEENNHVLHILIGAGFTSILMVYSFMDGVRFLRSNVDKVLYLVSCLLQKPILLPVLLPTRFRSRISQRHMETHAVHLTDKLLVQGKVKNIDKKVLPTNFLLAVQETNFLYSFALSGFVSFTTGATMLIENNFSGDGDGYLAKLMLIISLSYSLYGVVICIYMYGRKTDHLFTEEDDEDSEEEDEIEEEQQQTKASPSRSVKQSPKIKRSSAESSPHSSPKEAKENKMKKLAEAAKDPSEEEKE</sequence>
<feature type="transmembrane region" description="Helical" evidence="2">
    <location>
        <begin position="25"/>
        <end position="44"/>
    </location>
</feature>
<feature type="compositionally biased region" description="Polar residues" evidence="1">
    <location>
        <begin position="209"/>
        <end position="220"/>
    </location>
</feature>
<dbReference type="AlphaFoldDB" id="A0A7S3MZI0"/>
<proteinExistence type="predicted"/>
<feature type="transmembrane region" description="Helical" evidence="2">
    <location>
        <begin position="56"/>
        <end position="75"/>
    </location>
</feature>
<name>A0A7S3MZI0_9SPIT</name>
<keyword evidence="2" id="KW-0472">Membrane</keyword>
<evidence type="ECO:0000256" key="2">
    <source>
        <dbReference type="SAM" id="Phobius"/>
    </source>
</evidence>
<feature type="transmembrane region" description="Helical" evidence="2">
    <location>
        <begin position="126"/>
        <end position="146"/>
    </location>
</feature>
<reference evidence="3" key="1">
    <citation type="submission" date="2021-01" db="EMBL/GenBank/DDBJ databases">
        <authorList>
            <person name="Corre E."/>
            <person name="Pelletier E."/>
            <person name="Niang G."/>
            <person name="Scheremetjew M."/>
            <person name="Finn R."/>
            <person name="Kale V."/>
            <person name="Holt S."/>
            <person name="Cochrane G."/>
            <person name="Meng A."/>
            <person name="Brown T."/>
            <person name="Cohen L."/>
        </authorList>
    </citation>
    <scope>NUCLEOTIDE SEQUENCE</scope>
    <source>
        <strain evidence="3">S3</strain>
    </source>
</reference>
<organism evidence="3">
    <name type="scientific">Strombidium inclinatum</name>
    <dbReference type="NCBI Taxonomy" id="197538"/>
    <lineage>
        <taxon>Eukaryota</taxon>
        <taxon>Sar</taxon>
        <taxon>Alveolata</taxon>
        <taxon>Ciliophora</taxon>
        <taxon>Intramacronucleata</taxon>
        <taxon>Spirotrichea</taxon>
        <taxon>Oligotrichia</taxon>
        <taxon>Strombidiidae</taxon>
        <taxon>Strombidium</taxon>
    </lineage>
</organism>
<keyword evidence="2" id="KW-0812">Transmembrane</keyword>